<evidence type="ECO:0000313" key="10">
    <source>
        <dbReference type="EMBL" id="MEE3716727.1"/>
    </source>
</evidence>
<evidence type="ECO:0000256" key="3">
    <source>
        <dbReference type="PROSITE-ProRule" id="PRU00284"/>
    </source>
</evidence>
<accession>A0AAW9PSA0</accession>
<feature type="repeat" description="TPR" evidence="4">
    <location>
        <begin position="35"/>
        <end position="68"/>
    </location>
</feature>
<dbReference type="Gene3D" id="6.10.340.10">
    <property type="match status" value="1"/>
</dbReference>
<name>A0AAW9PSA0_9CYAN</name>
<reference evidence="10" key="1">
    <citation type="submission" date="2024-01" db="EMBL/GenBank/DDBJ databases">
        <title>Bank of Algae and Cyanobacteria of the Azores (BACA) strain genomes.</title>
        <authorList>
            <person name="Luz R."/>
            <person name="Cordeiro R."/>
            <person name="Fonseca A."/>
            <person name="Goncalves V."/>
        </authorList>
    </citation>
    <scope>NUCLEOTIDE SEQUENCE</scope>
    <source>
        <strain evidence="10">BACA0141</strain>
    </source>
</reference>
<dbReference type="CDD" id="cd06225">
    <property type="entry name" value="HAMP"/>
    <property type="match status" value="1"/>
</dbReference>
<keyword evidence="4" id="KW-0802">TPR repeat</keyword>
<feature type="compositionally biased region" description="Polar residues" evidence="6">
    <location>
        <begin position="121"/>
        <end position="147"/>
    </location>
</feature>
<dbReference type="GO" id="GO:0007165">
    <property type="term" value="P:signal transduction"/>
    <property type="evidence" value="ECO:0007669"/>
    <property type="project" value="UniProtKB-KW"/>
</dbReference>
<dbReference type="InterPro" id="IPR011990">
    <property type="entry name" value="TPR-like_helical_dom_sf"/>
</dbReference>
<dbReference type="InterPro" id="IPR004089">
    <property type="entry name" value="MCPsignal_dom"/>
</dbReference>
<gene>
    <name evidence="10" type="ORF">V2H45_08215</name>
</gene>
<feature type="compositionally biased region" description="Polar residues" evidence="6">
    <location>
        <begin position="192"/>
        <end position="244"/>
    </location>
</feature>
<evidence type="ECO:0000256" key="1">
    <source>
        <dbReference type="ARBA" id="ARBA00023224"/>
    </source>
</evidence>
<dbReference type="Pfam" id="PF00015">
    <property type="entry name" value="MCPsignal"/>
    <property type="match status" value="1"/>
</dbReference>
<evidence type="ECO:0000256" key="4">
    <source>
        <dbReference type="PROSITE-ProRule" id="PRU00339"/>
    </source>
</evidence>
<proteinExistence type="inferred from homology"/>
<dbReference type="SMART" id="SM00283">
    <property type="entry name" value="MA"/>
    <property type="match status" value="1"/>
</dbReference>
<dbReference type="Gene3D" id="1.25.40.10">
    <property type="entry name" value="Tetratricopeptide repeat domain"/>
    <property type="match status" value="1"/>
</dbReference>
<evidence type="ECO:0000256" key="2">
    <source>
        <dbReference type="ARBA" id="ARBA00029447"/>
    </source>
</evidence>
<comment type="similarity">
    <text evidence="2">Belongs to the methyl-accepting chemotaxis (MCP) protein family.</text>
</comment>
<feature type="domain" description="HAMP" evidence="9">
    <location>
        <begin position="580"/>
        <end position="632"/>
    </location>
</feature>
<keyword evidence="5" id="KW-0175">Coiled coil</keyword>
<keyword evidence="1 3" id="KW-0807">Transducer</keyword>
<keyword evidence="11" id="KW-1185">Reference proteome</keyword>
<protein>
    <submittedName>
        <fullName evidence="10">Methyl-accepting chemotaxis protein</fullName>
    </submittedName>
</protein>
<evidence type="ECO:0000259" key="8">
    <source>
        <dbReference type="PROSITE" id="PS50111"/>
    </source>
</evidence>
<keyword evidence="7" id="KW-0812">Transmembrane</keyword>
<dbReference type="Pfam" id="PF00672">
    <property type="entry name" value="HAMP"/>
    <property type="match status" value="1"/>
</dbReference>
<evidence type="ECO:0000256" key="5">
    <source>
        <dbReference type="SAM" id="Coils"/>
    </source>
</evidence>
<dbReference type="SUPFAM" id="SSF58104">
    <property type="entry name" value="Methyl-accepting chemotaxis protein (MCP) signaling domain"/>
    <property type="match status" value="1"/>
</dbReference>
<dbReference type="RefSeq" id="WP_330483157.1">
    <property type="nucleotide sequence ID" value="NZ_JAZBJZ010000024.1"/>
</dbReference>
<keyword evidence="7" id="KW-0472">Membrane</keyword>
<sequence length="1025" mass="110996">MMTQFQEAIQAIKEERYVEAMRQFSQLLYEDPRNPKLYIWLGIIYRKAGKIEYAKFQYQQVLTLTHDRDLLEMAKNSLSKIQQLSSDKPTSQQAKQVTVAKSLQSEPQNSEVAMLVDMGTANNPKLNGQKVNTMTTSSESVTKNANSAPVDVGLNTQVLQVPPPMPPLMKQPLKSNSPTPNLFKPDQPVKADQNQQVKSKQSGQTDPSKSAQTKSSQGNTKSPSATSSDPTGKNKVIANQTDRNGVSKPVIAEGMAEPAEMLTSNPKFSSIKPKITAWAIALATIPAIAIGISTYQTGSSNFVAQVKQTKAVEATSLADTLSRFMLKQVENVSLLGTLFAAKEVNKTPPAPSLTPAQQKQATKDALTNRLNLYKQAYMSFDSIAIFDLTGNLLAQSADTPTPHTLDKDFLKQVLVANSLQISKPALADQEYAINFAIPIKDPATQKVSTVLQARMPVKILLENLRGTGTSNFSVVDATGKYVVSTESARTGTDATADFANLADLRAGNQPKETITSDRSSRFLAYAPVPKLAATDLDWDVLTSTDKNAVLTANQLLLLVAAIGIGLTPLLVGAIAYALSNQLSSRLKNINGAVLQIAKGKLRTRLIVDGNDELAELSLSINKMTEEFQTILKTQHKDNERLQQQVLRLFKTLMKLAQVDEANLAISDESISSIVNKAQSHMARKETEIVQYRQEKELFHKQLMQMVAEVKDLSQGDLTVSAHLAEGDMAEVSTFFNGVIDNLRQIVVQVKTAAAQVNQSLGHNQHAITQLSGEAIKQAEQISRTLNSVQLMNMSVQTVVRESNQATELTNHASSRIQVGSQAIDLTMQGILNLRSTVTATAKKVKRLGESSQQIAKVVSLINDIAVQTNFLSINASLEAARAGEHGKGFALVAEEVGTLAARSAAAIKEVEQLIGNIQVETSEVMNAMELGASQVTEGTQLVEDAQKSLQQITAVSHQIDELVSSISDATGSQALTSECIANLMKDISQVSGRTASSSTKVSKSLQSSVKLAEQLQKSVDKFKVS</sequence>
<evidence type="ECO:0000256" key="7">
    <source>
        <dbReference type="SAM" id="Phobius"/>
    </source>
</evidence>
<dbReference type="AlphaFoldDB" id="A0AAW9PSA0"/>
<evidence type="ECO:0000259" key="9">
    <source>
        <dbReference type="PROSITE" id="PS50885"/>
    </source>
</evidence>
<dbReference type="InterPro" id="IPR019734">
    <property type="entry name" value="TPR_rpt"/>
</dbReference>
<dbReference type="SUPFAM" id="SSF48452">
    <property type="entry name" value="TPR-like"/>
    <property type="match status" value="1"/>
</dbReference>
<dbReference type="PROSITE" id="PS50005">
    <property type="entry name" value="TPR"/>
    <property type="match status" value="1"/>
</dbReference>
<evidence type="ECO:0000256" key="6">
    <source>
        <dbReference type="SAM" id="MobiDB-lite"/>
    </source>
</evidence>
<evidence type="ECO:0000313" key="11">
    <source>
        <dbReference type="Proteomes" id="UP001333818"/>
    </source>
</evidence>
<dbReference type="SMART" id="SM00304">
    <property type="entry name" value="HAMP"/>
    <property type="match status" value="2"/>
</dbReference>
<feature type="transmembrane region" description="Helical" evidence="7">
    <location>
        <begin position="275"/>
        <end position="295"/>
    </location>
</feature>
<dbReference type="SUPFAM" id="SSF158472">
    <property type="entry name" value="HAMP domain-like"/>
    <property type="match status" value="1"/>
</dbReference>
<dbReference type="PROSITE" id="PS50111">
    <property type="entry name" value="CHEMOTAXIS_TRANSDUC_2"/>
    <property type="match status" value="1"/>
</dbReference>
<feature type="region of interest" description="Disordered" evidence="6">
    <location>
        <begin position="121"/>
        <end position="248"/>
    </location>
</feature>
<dbReference type="PROSITE" id="PS50885">
    <property type="entry name" value="HAMP"/>
    <property type="match status" value="1"/>
</dbReference>
<keyword evidence="7" id="KW-1133">Transmembrane helix</keyword>
<dbReference type="Gene3D" id="3.30.450.20">
    <property type="entry name" value="PAS domain"/>
    <property type="match status" value="1"/>
</dbReference>
<dbReference type="Gene3D" id="1.10.287.950">
    <property type="entry name" value="Methyl-accepting chemotaxis protein"/>
    <property type="match status" value="1"/>
</dbReference>
<dbReference type="PANTHER" id="PTHR32089">
    <property type="entry name" value="METHYL-ACCEPTING CHEMOTAXIS PROTEIN MCPB"/>
    <property type="match status" value="1"/>
</dbReference>
<feature type="coiled-coil region" evidence="5">
    <location>
        <begin position="674"/>
        <end position="701"/>
    </location>
</feature>
<dbReference type="InterPro" id="IPR003660">
    <property type="entry name" value="HAMP_dom"/>
</dbReference>
<organism evidence="10 11">
    <name type="scientific">Tumidithrix elongata BACA0141</name>
    <dbReference type="NCBI Taxonomy" id="2716417"/>
    <lineage>
        <taxon>Bacteria</taxon>
        <taxon>Bacillati</taxon>
        <taxon>Cyanobacteriota</taxon>
        <taxon>Cyanophyceae</taxon>
        <taxon>Pseudanabaenales</taxon>
        <taxon>Pseudanabaenaceae</taxon>
        <taxon>Tumidithrix</taxon>
        <taxon>Tumidithrix elongata</taxon>
    </lineage>
</organism>
<dbReference type="EMBL" id="JAZBJZ010000024">
    <property type="protein sequence ID" value="MEE3716727.1"/>
    <property type="molecule type" value="Genomic_DNA"/>
</dbReference>
<feature type="transmembrane region" description="Helical" evidence="7">
    <location>
        <begin position="555"/>
        <end position="578"/>
    </location>
</feature>
<feature type="domain" description="Methyl-accepting transducer" evidence="8">
    <location>
        <begin position="752"/>
        <end position="988"/>
    </location>
</feature>
<dbReference type="CDD" id="cd11386">
    <property type="entry name" value="MCP_signal"/>
    <property type="match status" value="1"/>
</dbReference>
<dbReference type="GO" id="GO:0016020">
    <property type="term" value="C:membrane"/>
    <property type="evidence" value="ECO:0007669"/>
    <property type="project" value="InterPro"/>
</dbReference>
<dbReference type="Proteomes" id="UP001333818">
    <property type="component" value="Unassembled WGS sequence"/>
</dbReference>
<comment type="caution">
    <text evidence="10">The sequence shown here is derived from an EMBL/GenBank/DDBJ whole genome shotgun (WGS) entry which is preliminary data.</text>
</comment>
<dbReference type="PANTHER" id="PTHR32089:SF114">
    <property type="entry name" value="METHYL-ACCEPTING CHEMOTAXIS PROTEIN MCPB"/>
    <property type="match status" value="1"/>
</dbReference>